<evidence type="ECO:0000256" key="2">
    <source>
        <dbReference type="ARBA" id="ARBA00009881"/>
    </source>
</evidence>
<dbReference type="SUPFAM" id="SSF51412">
    <property type="entry name" value="Inosine monophosphate dehydrogenase (IMPDH)"/>
    <property type="match status" value="1"/>
</dbReference>
<dbReference type="RefSeq" id="WP_341375261.1">
    <property type="nucleotide sequence ID" value="NZ_JBBUTF010000014.1"/>
</dbReference>
<proteinExistence type="inferred from homology"/>
<evidence type="ECO:0000256" key="6">
    <source>
        <dbReference type="ARBA" id="ARBA00023002"/>
    </source>
</evidence>
<feature type="region of interest" description="Disordered" evidence="10">
    <location>
        <begin position="365"/>
        <end position="392"/>
    </location>
</feature>
<evidence type="ECO:0000256" key="10">
    <source>
        <dbReference type="SAM" id="MobiDB-lite"/>
    </source>
</evidence>
<evidence type="ECO:0000256" key="9">
    <source>
        <dbReference type="ARBA" id="ARBA00049401"/>
    </source>
</evidence>
<dbReference type="EMBL" id="JBBUTF010000014">
    <property type="protein sequence ID" value="MEK8027486.1"/>
    <property type="molecule type" value="Genomic_DNA"/>
</dbReference>
<evidence type="ECO:0000256" key="5">
    <source>
        <dbReference type="ARBA" id="ARBA00022643"/>
    </source>
</evidence>
<comment type="catalytic activity">
    <reaction evidence="9">
        <text>3 propionate 3-nitronate + 3 O2 + H2O = 3 3-oxopropanoate + 2 nitrate + nitrite + H2O2 + 3 H(+)</text>
        <dbReference type="Rhea" id="RHEA:57332"/>
        <dbReference type="ChEBI" id="CHEBI:15377"/>
        <dbReference type="ChEBI" id="CHEBI:15378"/>
        <dbReference type="ChEBI" id="CHEBI:15379"/>
        <dbReference type="ChEBI" id="CHEBI:16240"/>
        <dbReference type="ChEBI" id="CHEBI:16301"/>
        <dbReference type="ChEBI" id="CHEBI:17632"/>
        <dbReference type="ChEBI" id="CHEBI:33190"/>
        <dbReference type="ChEBI" id="CHEBI:136067"/>
    </reaction>
</comment>
<evidence type="ECO:0000256" key="3">
    <source>
        <dbReference type="ARBA" id="ARBA00022575"/>
    </source>
</evidence>
<gene>
    <name evidence="11" type="ORF">AACH11_16100</name>
</gene>
<evidence type="ECO:0000256" key="8">
    <source>
        <dbReference type="ARBA" id="ARBA00031155"/>
    </source>
</evidence>
<dbReference type="PANTHER" id="PTHR42747">
    <property type="entry name" value="NITRONATE MONOOXYGENASE-RELATED"/>
    <property type="match status" value="1"/>
</dbReference>
<dbReference type="Gene3D" id="3.20.20.70">
    <property type="entry name" value="Aldolase class I"/>
    <property type="match status" value="1"/>
</dbReference>
<reference evidence="11 12" key="1">
    <citation type="submission" date="2024-04" db="EMBL/GenBank/DDBJ databases">
        <title>Novel species of the genus Ideonella isolated from streams.</title>
        <authorList>
            <person name="Lu H."/>
        </authorList>
    </citation>
    <scope>NUCLEOTIDE SEQUENCE [LARGE SCALE GENOMIC DNA]</scope>
    <source>
        <strain evidence="11 12">BYS139W</strain>
    </source>
</reference>
<dbReference type="InterPro" id="IPR013785">
    <property type="entry name" value="Aldolase_TIM"/>
</dbReference>
<sequence>MRPLSPALPADLLPLIQAPMAGVQGLRLALAVSRAGALGSVPAAMLEATALDALLLQWQQAGRPPLNLNFFCHPQPTVDLAAETAWLTLLRPYAEAIGVPLPAAGAPPSRRPFDAEMATLVERHRPPVVSFHFGLPAPELLARVKRAGCSVLSSATTVDEGRWLVAHGADAVIAQGLEAGGHRGHFLIDGPQPPEPAALSAHLARQAPLAQLLPALRAALDVPLVAAGGLSDADDLRGAFAAGADGVQLGTAFLRCDECDTSALHRAALAERPPRPTVLTRLFSGRPARGMLNRLLHELDPLHPTAPAFPLASTALAPLRAAAEAAGRDDFSPLWAGTGFAACRAVPVATLIDGWRTVLEAGRAAAAGDPAAQVAPPAAPHPAGQPAGQRPR</sequence>
<evidence type="ECO:0000313" key="11">
    <source>
        <dbReference type="EMBL" id="MEK8027486.1"/>
    </source>
</evidence>
<dbReference type="InterPro" id="IPR004136">
    <property type="entry name" value="NMO"/>
</dbReference>
<dbReference type="Pfam" id="PF03060">
    <property type="entry name" value="NMO"/>
    <property type="match status" value="1"/>
</dbReference>
<dbReference type="CDD" id="cd04730">
    <property type="entry name" value="NPD_like"/>
    <property type="match status" value="1"/>
</dbReference>
<evidence type="ECO:0000256" key="7">
    <source>
        <dbReference type="ARBA" id="ARBA00023033"/>
    </source>
</evidence>
<dbReference type="GO" id="GO:0004497">
    <property type="term" value="F:monooxygenase activity"/>
    <property type="evidence" value="ECO:0007669"/>
    <property type="project" value="UniProtKB-KW"/>
</dbReference>
<keyword evidence="6 11" id="KW-0560">Oxidoreductase</keyword>
<keyword evidence="7 11" id="KW-0503">Monooxygenase</keyword>
<comment type="caution">
    <text evidence="11">The sequence shown here is derived from an EMBL/GenBank/DDBJ whole genome shotgun (WGS) entry which is preliminary data.</text>
</comment>
<evidence type="ECO:0000256" key="1">
    <source>
        <dbReference type="ARBA" id="ARBA00001917"/>
    </source>
</evidence>
<comment type="cofactor">
    <cofactor evidence="1">
        <name>FMN</name>
        <dbReference type="ChEBI" id="CHEBI:58210"/>
    </cofactor>
</comment>
<name>A0ABU9BCF7_9BURK</name>
<keyword evidence="5" id="KW-0288">FMN</keyword>
<dbReference type="Proteomes" id="UP001368500">
    <property type="component" value="Unassembled WGS sequence"/>
</dbReference>
<keyword evidence="12" id="KW-1185">Reference proteome</keyword>
<dbReference type="PANTHER" id="PTHR42747:SF3">
    <property type="entry name" value="NITRONATE MONOOXYGENASE-RELATED"/>
    <property type="match status" value="1"/>
</dbReference>
<keyword evidence="3" id="KW-0216">Detoxification</keyword>
<evidence type="ECO:0000313" key="12">
    <source>
        <dbReference type="Proteomes" id="UP001368500"/>
    </source>
</evidence>
<organism evidence="11 12">
    <name type="scientific">Pseudaquabacterium rugosum</name>
    <dbReference type="NCBI Taxonomy" id="2984194"/>
    <lineage>
        <taxon>Bacteria</taxon>
        <taxon>Pseudomonadati</taxon>
        <taxon>Pseudomonadota</taxon>
        <taxon>Betaproteobacteria</taxon>
        <taxon>Burkholderiales</taxon>
        <taxon>Sphaerotilaceae</taxon>
        <taxon>Pseudaquabacterium</taxon>
    </lineage>
</organism>
<keyword evidence="4" id="KW-0285">Flavoprotein</keyword>
<accession>A0ABU9BCF7</accession>
<protein>
    <recommendedName>
        <fullName evidence="8">Propionate 3-nitronate monooxygenase</fullName>
    </recommendedName>
</protein>
<evidence type="ECO:0000256" key="4">
    <source>
        <dbReference type="ARBA" id="ARBA00022630"/>
    </source>
</evidence>
<comment type="similarity">
    <text evidence="2">Belongs to the nitronate monooxygenase family. NMO class I subfamily.</text>
</comment>